<keyword evidence="6 11" id="KW-0812">Transmembrane</keyword>
<keyword evidence="13" id="KW-1185">Reference proteome</keyword>
<evidence type="ECO:0000313" key="13">
    <source>
        <dbReference type="Proteomes" id="UP000573499"/>
    </source>
</evidence>
<gene>
    <name evidence="12" type="ORF">H3H39_24115</name>
</gene>
<feature type="transmembrane region" description="Helical" evidence="11">
    <location>
        <begin position="325"/>
        <end position="356"/>
    </location>
</feature>
<evidence type="ECO:0000256" key="5">
    <source>
        <dbReference type="ARBA" id="ARBA00022597"/>
    </source>
</evidence>
<dbReference type="RefSeq" id="WP_182156923.1">
    <property type="nucleotide sequence ID" value="NZ_JACEZU010000014.1"/>
</dbReference>
<evidence type="ECO:0000256" key="3">
    <source>
        <dbReference type="ARBA" id="ARBA00022475"/>
    </source>
</evidence>
<evidence type="ECO:0000256" key="9">
    <source>
        <dbReference type="ARBA" id="ARBA00035611"/>
    </source>
</evidence>
<dbReference type="GO" id="GO:0005886">
    <property type="term" value="C:plasma membrane"/>
    <property type="evidence" value="ECO:0007669"/>
    <property type="project" value="UniProtKB-SubCell"/>
</dbReference>
<dbReference type="Pfam" id="PF02653">
    <property type="entry name" value="BPD_transp_2"/>
    <property type="match status" value="1"/>
</dbReference>
<evidence type="ECO:0000256" key="11">
    <source>
        <dbReference type="SAM" id="Phobius"/>
    </source>
</evidence>
<keyword evidence="4" id="KW-0997">Cell inner membrane</keyword>
<comment type="subcellular location">
    <subcellularLocation>
        <location evidence="1">Cell membrane</location>
        <topology evidence="1">Multi-pass membrane protein</topology>
    </subcellularLocation>
</comment>
<sequence length="395" mass="41456">MSAVKSSAGPVLFAGVSAAVPPSSPPAPPGPAAGADERVQQVGVIGRLFSRPEFASISGAVLVFAFFGLTAGGSGMFNLDGVINWSQVAAYLGVIAIGACLLMIAGEFDLSIGSMIGFAGMMIAIPSVYFHWPLWVAICFAFAGSMALGWLNGYLVIKTRLPSFIVTLAFLFILRGLTLALSIMFANRTIVSGVGELAAHDWLAGLLFQGDVGVGLFRWMARAGWIAVLDGGEPLVKGIPKVIVWWAVLALGGGFVLSRTRYGNWIFAVGGDANAAKNVGVPVRLVKTSLFVFTAFCACLFAVLQVCDVGSAAADRGMQKEFEAIIAAVIGGSLLTGGYGSVVGACFGALIFGVVQIGITYTNINSDWFRVFLGVMLLIAVLFNRYVRSRVTEAR</sequence>
<dbReference type="CDD" id="cd06579">
    <property type="entry name" value="TM_PBP1_transp_AraH_like"/>
    <property type="match status" value="1"/>
</dbReference>
<keyword evidence="7 11" id="KW-1133">Transmembrane helix</keyword>
<reference evidence="12 13" key="1">
    <citation type="submission" date="2020-07" db="EMBL/GenBank/DDBJ databases">
        <title>Novel species isolated from subtropical streams in China.</title>
        <authorList>
            <person name="Lu H."/>
        </authorList>
    </citation>
    <scope>NUCLEOTIDE SEQUENCE [LARGE SCALE GENOMIC DNA]</scope>
    <source>
        <strain evidence="12 13">LX47W</strain>
    </source>
</reference>
<evidence type="ECO:0000256" key="6">
    <source>
        <dbReference type="ARBA" id="ARBA00022692"/>
    </source>
</evidence>
<dbReference type="EMBL" id="JACEZU010000014">
    <property type="protein sequence ID" value="MBA5690138.1"/>
    <property type="molecule type" value="Genomic_DNA"/>
</dbReference>
<dbReference type="PANTHER" id="PTHR32196">
    <property type="entry name" value="ABC TRANSPORTER PERMEASE PROTEIN YPHD-RELATED-RELATED"/>
    <property type="match status" value="1"/>
</dbReference>
<comment type="function">
    <text evidence="9">Part of the binding-protein-dependent transport system for D-xylose. Probably responsible for the translocation of the substrate across the membrane.</text>
</comment>
<keyword evidence="3" id="KW-1003">Cell membrane</keyword>
<feature type="transmembrane region" description="Helical" evidence="11">
    <location>
        <begin position="242"/>
        <end position="258"/>
    </location>
</feature>
<proteinExistence type="predicted"/>
<evidence type="ECO:0000313" key="12">
    <source>
        <dbReference type="EMBL" id="MBA5690138.1"/>
    </source>
</evidence>
<feature type="transmembrane region" description="Helical" evidence="11">
    <location>
        <begin position="54"/>
        <end position="76"/>
    </location>
</feature>
<dbReference type="PANTHER" id="PTHR32196:SF32">
    <property type="entry name" value="XYLOSE TRANSPORT SYSTEM PERMEASE PROTEIN XYLH"/>
    <property type="match status" value="1"/>
</dbReference>
<feature type="transmembrane region" description="Helical" evidence="11">
    <location>
        <begin position="164"/>
        <end position="186"/>
    </location>
</feature>
<evidence type="ECO:0000256" key="10">
    <source>
        <dbReference type="ARBA" id="ARBA00035686"/>
    </source>
</evidence>
<feature type="transmembrane region" description="Helical" evidence="11">
    <location>
        <begin position="112"/>
        <end position="129"/>
    </location>
</feature>
<comment type="caution">
    <text evidence="12">The sequence shown here is derived from an EMBL/GenBank/DDBJ whole genome shotgun (WGS) entry which is preliminary data.</text>
</comment>
<dbReference type="InterPro" id="IPR001851">
    <property type="entry name" value="ABC_transp_permease"/>
</dbReference>
<keyword evidence="2" id="KW-0813">Transport</keyword>
<protein>
    <recommendedName>
        <fullName evidence="10">Xylose transport system permease protein XylH</fullName>
    </recommendedName>
</protein>
<feature type="transmembrane region" description="Helical" evidence="11">
    <location>
        <begin position="88"/>
        <end position="105"/>
    </location>
</feature>
<keyword evidence="5" id="KW-0762">Sugar transport</keyword>
<evidence type="ECO:0000256" key="1">
    <source>
        <dbReference type="ARBA" id="ARBA00004651"/>
    </source>
</evidence>
<dbReference type="GO" id="GO:0022857">
    <property type="term" value="F:transmembrane transporter activity"/>
    <property type="evidence" value="ECO:0007669"/>
    <property type="project" value="InterPro"/>
</dbReference>
<accession>A0A7W2IMX3</accession>
<evidence type="ECO:0000256" key="4">
    <source>
        <dbReference type="ARBA" id="ARBA00022519"/>
    </source>
</evidence>
<dbReference type="AlphaFoldDB" id="A0A7W2IMX3"/>
<evidence type="ECO:0000256" key="2">
    <source>
        <dbReference type="ARBA" id="ARBA00022448"/>
    </source>
</evidence>
<evidence type="ECO:0000256" key="8">
    <source>
        <dbReference type="ARBA" id="ARBA00023136"/>
    </source>
</evidence>
<keyword evidence="8 11" id="KW-0472">Membrane</keyword>
<name>A0A7W2IMX3_9BURK</name>
<feature type="transmembrane region" description="Helical" evidence="11">
    <location>
        <begin position="135"/>
        <end position="157"/>
    </location>
</feature>
<evidence type="ECO:0000256" key="7">
    <source>
        <dbReference type="ARBA" id="ARBA00022989"/>
    </source>
</evidence>
<organism evidence="12 13">
    <name type="scientific">Rugamonas apoptosis</name>
    <dbReference type="NCBI Taxonomy" id="2758570"/>
    <lineage>
        <taxon>Bacteria</taxon>
        <taxon>Pseudomonadati</taxon>
        <taxon>Pseudomonadota</taxon>
        <taxon>Betaproteobacteria</taxon>
        <taxon>Burkholderiales</taxon>
        <taxon>Oxalobacteraceae</taxon>
        <taxon>Telluria group</taxon>
        <taxon>Rugamonas</taxon>
    </lineage>
</organism>
<feature type="transmembrane region" description="Helical" evidence="11">
    <location>
        <begin position="368"/>
        <end position="387"/>
    </location>
</feature>
<feature type="transmembrane region" description="Helical" evidence="11">
    <location>
        <begin position="290"/>
        <end position="313"/>
    </location>
</feature>
<dbReference type="Proteomes" id="UP000573499">
    <property type="component" value="Unassembled WGS sequence"/>
</dbReference>